<dbReference type="Pfam" id="PF03466">
    <property type="entry name" value="LysR_substrate"/>
    <property type="match status" value="1"/>
</dbReference>
<dbReference type="SUPFAM" id="SSF46785">
    <property type="entry name" value="Winged helix' DNA-binding domain"/>
    <property type="match status" value="1"/>
</dbReference>
<name>A0ABX9ZXH8_9BURK</name>
<dbReference type="PROSITE" id="PS50931">
    <property type="entry name" value="HTH_LYSR"/>
    <property type="match status" value="1"/>
</dbReference>
<reference evidence="6 7" key="1">
    <citation type="submission" date="2018-12" db="EMBL/GenBank/DDBJ databases">
        <title>The genome sequences of strain 502.</title>
        <authorList>
            <person name="Gao J."/>
            <person name="Sun J."/>
        </authorList>
    </citation>
    <scope>NUCLEOTIDE SEQUENCE [LARGE SCALE GENOMIC DNA]</scope>
    <source>
        <strain evidence="6 7">502</strain>
    </source>
</reference>
<dbReference type="InterPro" id="IPR036390">
    <property type="entry name" value="WH_DNA-bd_sf"/>
</dbReference>
<keyword evidence="2" id="KW-0805">Transcription regulation</keyword>
<keyword evidence="3" id="KW-0238">DNA-binding</keyword>
<dbReference type="Gene3D" id="1.10.10.10">
    <property type="entry name" value="Winged helix-like DNA-binding domain superfamily/Winged helix DNA-binding domain"/>
    <property type="match status" value="1"/>
</dbReference>
<protein>
    <submittedName>
        <fullName evidence="6">LysR family transcriptional regulator</fullName>
    </submittedName>
</protein>
<organism evidence="6 7">
    <name type="scientific">Variovorax beijingensis</name>
    <dbReference type="NCBI Taxonomy" id="2496117"/>
    <lineage>
        <taxon>Bacteria</taxon>
        <taxon>Pseudomonadati</taxon>
        <taxon>Pseudomonadota</taxon>
        <taxon>Betaproteobacteria</taxon>
        <taxon>Burkholderiales</taxon>
        <taxon>Comamonadaceae</taxon>
        <taxon>Variovorax</taxon>
    </lineage>
</organism>
<dbReference type="PANTHER" id="PTHR30537">
    <property type="entry name" value="HTH-TYPE TRANSCRIPTIONAL REGULATOR"/>
    <property type="match status" value="1"/>
</dbReference>
<comment type="similarity">
    <text evidence="1">Belongs to the LysR transcriptional regulatory family.</text>
</comment>
<accession>A0ABX9ZXH8</accession>
<keyword evidence="4" id="KW-0804">Transcription</keyword>
<proteinExistence type="inferred from homology"/>
<gene>
    <name evidence="6" type="ORF">EJO66_30360</name>
</gene>
<dbReference type="PANTHER" id="PTHR30537:SF72">
    <property type="entry name" value="LYSR FAMILY TRANSCRIPTIONAL REGULATOR"/>
    <property type="match status" value="1"/>
</dbReference>
<dbReference type="Gene3D" id="3.40.190.290">
    <property type="match status" value="1"/>
</dbReference>
<dbReference type="InterPro" id="IPR005119">
    <property type="entry name" value="LysR_subst-bd"/>
</dbReference>
<dbReference type="RefSeq" id="WP_125966990.1">
    <property type="nucleotide sequence ID" value="NZ_RXFQ01000028.1"/>
</dbReference>
<evidence type="ECO:0000259" key="5">
    <source>
        <dbReference type="PROSITE" id="PS50931"/>
    </source>
</evidence>
<evidence type="ECO:0000313" key="6">
    <source>
        <dbReference type="EMBL" id="RSZ29238.1"/>
    </source>
</evidence>
<dbReference type="InterPro" id="IPR058163">
    <property type="entry name" value="LysR-type_TF_proteobact-type"/>
</dbReference>
<evidence type="ECO:0000256" key="3">
    <source>
        <dbReference type="ARBA" id="ARBA00023125"/>
    </source>
</evidence>
<evidence type="ECO:0000256" key="1">
    <source>
        <dbReference type="ARBA" id="ARBA00009437"/>
    </source>
</evidence>
<evidence type="ECO:0000256" key="4">
    <source>
        <dbReference type="ARBA" id="ARBA00023163"/>
    </source>
</evidence>
<comment type="caution">
    <text evidence="6">The sequence shown here is derived from an EMBL/GenBank/DDBJ whole genome shotgun (WGS) entry which is preliminary data.</text>
</comment>
<evidence type="ECO:0000256" key="2">
    <source>
        <dbReference type="ARBA" id="ARBA00023015"/>
    </source>
</evidence>
<feature type="domain" description="HTH lysR-type" evidence="5">
    <location>
        <begin position="1"/>
        <end position="59"/>
    </location>
</feature>
<dbReference type="CDD" id="cd08472">
    <property type="entry name" value="PBP2_CrgA_like_3"/>
    <property type="match status" value="1"/>
</dbReference>
<dbReference type="Pfam" id="PF00126">
    <property type="entry name" value="HTH_1"/>
    <property type="match status" value="1"/>
</dbReference>
<dbReference type="InterPro" id="IPR000847">
    <property type="entry name" value="LysR_HTH_N"/>
</dbReference>
<sequence>MDRVQAMQVFLRVVESKSFVRAAETLGLPASSVTDIIKRLEKHLQTRLLNRSTRNLSLTPEGERYFYRCREILDLIDDTESSLHSADRPQGRLRVDMPGGIAHALILPQLEQFQRRYPDIYLMIGVNDRQVDLIQEGVDCVIRTGSLNDSTLVARRLVELRWITCAAPSYLDERGVPEVLEDLKRHRAVHYFSNTTRRENQLHFVKDGVGIAVPVPGTVAVNETGLYMKLGLDGLGLMQLPEILVTDHLQSGELVEVLADSRPAPVPVSLLYPHHSFLSPAMRAFIDWTIELFGNLELKGNHLPAETSRQARSQRPT</sequence>
<keyword evidence="7" id="KW-1185">Reference proteome</keyword>
<evidence type="ECO:0000313" key="7">
    <source>
        <dbReference type="Proteomes" id="UP000271137"/>
    </source>
</evidence>
<dbReference type="Proteomes" id="UP000271137">
    <property type="component" value="Unassembled WGS sequence"/>
</dbReference>
<dbReference type="EMBL" id="RXFQ01000028">
    <property type="protein sequence ID" value="RSZ29238.1"/>
    <property type="molecule type" value="Genomic_DNA"/>
</dbReference>
<dbReference type="InterPro" id="IPR036388">
    <property type="entry name" value="WH-like_DNA-bd_sf"/>
</dbReference>
<dbReference type="SUPFAM" id="SSF53850">
    <property type="entry name" value="Periplasmic binding protein-like II"/>
    <property type="match status" value="1"/>
</dbReference>